<evidence type="ECO:0000313" key="3">
    <source>
        <dbReference type="Proteomes" id="UP000507245"/>
    </source>
</evidence>
<dbReference type="PANTHER" id="PTHR33054:SF9">
    <property type="entry name" value="CCHC-TYPE DOMAIN-CONTAINING PROTEIN"/>
    <property type="match status" value="1"/>
</dbReference>
<dbReference type="EMBL" id="CAEKKB010000007">
    <property type="protein sequence ID" value="CAB4316689.1"/>
    <property type="molecule type" value="Genomic_DNA"/>
</dbReference>
<dbReference type="AlphaFoldDB" id="A0A6J5XSG9"/>
<dbReference type="OrthoDB" id="1735266at2759"/>
<dbReference type="InterPro" id="IPR056648">
    <property type="entry name" value="DUF7746"/>
</dbReference>
<evidence type="ECO:0000259" key="1">
    <source>
        <dbReference type="Pfam" id="PF24925"/>
    </source>
</evidence>
<dbReference type="Pfam" id="PF24925">
    <property type="entry name" value="DUF7746"/>
    <property type="match status" value="1"/>
</dbReference>
<gene>
    <name evidence="2" type="ORF">ORAREDHAP_LOCUS42735</name>
</gene>
<accession>A0A6J5XSG9</accession>
<evidence type="ECO:0000313" key="2">
    <source>
        <dbReference type="EMBL" id="CAB4316689.1"/>
    </source>
</evidence>
<reference evidence="3" key="1">
    <citation type="journal article" date="2020" name="Genome Biol.">
        <title>Gamete binning: chromosome-level and haplotype-resolved genome assembly enabled by high-throughput single-cell sequencing of gamete genomes.</title>
        <authorList>
            <person name="Campoy J.A."/>
            <person name="Sun H."/>
            <person name="Goel M."/>
            <person name="Jiao W.-B."/>
            <person name="Folz-Donahue K."/>
            <person name="Wang N."/>
            <person name="Rubio M."/>
            <person name="Liu C."/>
            <person name="Kukat C."/>
            <person name="Ruiz D."/>
            <person name="Huettel B."/>
            <person name="Schneeberger K."/>
        </authorList>
    </citation>
    <scope>NUCLEOTIDE SEQUENCE [LARGE SCALE GENOMIC DNA]</scope>
    <source>
        <strain evidence="3">cv. Rojo Pasion</strain>
    </source>
</reference>
<keyword evidence="3" id="KW-1185">Reference proteome</keyword>
<organism evidence="2 3">
    <name type="scientific">Prunus armeniaca</name>
    <name type="common">Apricot</name>
    <name type="synonym">Armeniaca vulgaris</name>
    <dbReference type="NCBI Taxonomy" id="36596"/>
    <lineage>
        <taxon>Eukaryota</taxon>
        <taxon>Viridiplantae</taxon>
        <taxon>Streptophyta</taxon>
        <taxon>Embryophyta</taxon>
        <taxon>Tracheophyta</taxon>
        <taxon>Spermatophyta</taxon>
        <taxon>Magnoliopsida</taxon>
        <taxon>eudicotyledons</taxon>
        <taxon>Gunneridae</taxon>
        <taxon>Pentapetalae</taxon>
        <taxon>rosids</taxon>
        <taxon>fabids</taxon>
        <taxon>Rosales</taxon>
        <taxon>Rosaceae</taxon>
        <taxon>Amygdaloideae</taxon>
        <taxon>Amygdaleae</taxon>
        <taxon>Prunus</taxon>
    </lineage>
</organism>
<dbReference type="Proteomes" id="UP000507245">
    <property type="component" value="Unassembled WGS sequence"/>
</dbReference>
<proteinExistence type="predicted"/>
<sequence>MIGSPFSSYTSKDGKSVKAIHPPEMVIKQKDVIATLYKETTFLEDSAINFRTASKEDVGAIIQQNNYTNLFLQSLGKQVTRIETSIPMGEQKSEPGPSETKRNREVSQAFFKPPLALDNKKFKMGRTISEDENFVDVLAKKLSRLNLSDKGKGPQVSVLIEGEIDNLETMFKEDQPEINRLMIEKRFTQTAKTKNYYPRPIPVDLQFEEDGMWNYAQYDGSSIVKWNIDGLIEYQIINTMKHMMMYATTSKIKGNGDKRVVEAIIAGFIGQLKGWWDFHLSDSARTQILNAQVAIGQQSVQDPTTGVIKSENVYQEDAIKMVVSFLMGHTPVGNYPLRSVQKD</sequence>
<protein>
    <recommendedName>
        <fullName evidence="1">DUF7746 domain-containing protein</fullName>
    </recommendedName>
</protein>
<feature type="domain" description="DUF7746" evidence="1">
    <location>
        <begin position="218"/>
        <end position="295"/>
    </location>
</feature>
<dbReference type="PANTHER" id="PTHR33054">
    <property type="entry name" value="CCHC-TYPE DOMAIN-CONTAINING PROTEIN"/>
    <property type="match status" value="1"/>
</dbReference>
<name>A0A6J5XSG9_PRUAR</name>